<dbReference type="NCBIfam" id="TIGR02428">
    <property type="entry name" value="pcaJ_scoB_fam"/>
    <property type="match status" value="1"/>
</dbReference>
<dbReference type="GeneID" id="87806623"/>
<dbReference type="GO" id="GO:0046952">
    <property type="term" value="P:ketone body catabolic process"/>
    <property type="evidence" value="ECO:0007669"/>
    <property type="project" value="InterPro"/>
</dbReference>
<evidence type="ECO:0000256" key="1">
    <source>
        <dbReference type="ARBA" id="ARBA00007154"/>
    </source>
</evidence>
<dbReference type="GO" id="GO:0008260">
    <property type="term" value="F:succinyl-CoA:3-oxo-acid CoA-transferase activity"/>
    <property type="evidence" value="ECO:0007669"/>
    <property type="project" value="UniProtKB-EC"/>
</dbReference>
<dbReference type="InterPro" id="IPR012792">
    <property type="entry name" value="3-oxoacid_CoA-transf_A"/>
</dbReference>
<protein>
    <recommendedName>
        <fullName evidence="3">Succinyl-CoA:3-ketoacid-coenzyme A transferase</fullName>
        <ecNumber evidence="3">2.8.3.5</ecNumber>
    </recommendedName>
</protein>
<dbReference type="PANTHER" id="PTHR13707:SF60">
    <property type="entry name" value="ACETATE COA-TRANSFERASE SUBUNIT ALPHA"/>
    <property type="match status" value="1"/>
</dbReference>
<proteinExistence type="inferred from homology"/>
<dbReference type="InterPro" id="IPR014388">
    <property type="entry name" value="3-oxoacid_CoA-transferase"/>
</dbReference>
<evidence type="ECO:0000313" key="5">
    <source>
        <dbReference type="EMBL" id="WOO79864.1"/>
    </source>
</evidence>
<dbReference type="Gene3D" id="3.40.1080.10">
    <property type="entry name" value="Glutaconate Coenzyme A-transferase"/>
    <property type="match status" value="2"/>
</dbReference>
<evidence type="ECO:0000256" key="4">
    <source>
        <dbReference type="PIRSR" id="PIRSR000858-1"/>
    </source>
</evidence>
<keyword evidence="2 3" id="KW-0808">Transferase</keyword>
<dbReference type="InterPro" id="IPR037171">
    <property type="entry name" value="NagB/RpiA_transferase-like"/>
</dbReference>
<dbReference type="RefSeq" id="XP_062625896.1">
    <property type="nucleotide sequence ID" value="XM_062769913.1"/>
</dbReference>
<dbReference type="InterPro" id="IPR012791">
    <property type="entry name" value="3-oxoacid_CoA-transf_B"/>
</dbReference>
<gene>
    <name evidence="5" type="primary">OXCT1_1</name>
    <name evidence="5" type="ORF">LOC62_02G003379</name>
</gene>
<comment type="similarity">
    <text evidence="1 3">Belongs to the 3-oxoacid CoA-transferase family.</text>
</comment>
<accession>A0AAF0Y828</accession>
<evidence type="ECO:0000256" key="3">
    <source>
        <dbReference type="PIRNR" id="PIRNR000858"/>
    </source>
</evidence>
<dbReference type="AlphaFoldDB" id="A0AAF0Y828"/>
<dbReference type="EMBL" id="CP086715">
    <property type="protein sequence ID" value="WOO79864.1"/>
    <property type="molecule type" value="Genomic_DNA"/>
</dbReference>
<keyword evidence="6" id="KW-1185">Reference proteome</keyword>
<keyword evidence="3" id="KW-0496">Mitochondrion</keyword>
<dbReference type="Proteomes" id="UP000827549">
    <property type="component" value="Chromosome 2"/>
</dbReference>
<name>A0AAF0Y828_9TREE</name>
<comment type="pathway">
    <text evidence="3">Ketone metabolism; succinyl-CoA degradation; acetoacetyl-CoA from succinyl-CoA: step 1/1.</text>
</comment>
<comment type="catalytic activity">
    <reaction evidence="3">
        <text>a 3-oxo acid + succinyl-CoA = a 3-oxoacyl-CoA + succinate</text>
        <dbReference type="Rhea" id="RHEA:24564"/>
        <dbReference type="ChEBI" id="CHEBI:30031"/>
        <dbReference type="ChEBI" id="CHEBI:35973"/>
        <dbReference type="ChEBI" id="CHEBI:57292"/>
        <dbReference type="ChEBI" id="CHEBI:90726"/>
        <dbReference type="EC" id="2.8.3.5"/>
    </reaction>
</comment>
<dbReference type="SUPFAM" id="SSF100950">
    <property type="entry name" value="NagB/RpiA/CoA transferase-like"/>
    <property type="match status" value="2"/>
</dbReference>
<dbReference type="PIRSF" id="PIRSF000858">
    <property type="entry name" value="SCOT-t"/>
    <property type="match status" value="1"/>
</dbReference>
<dbReference type="EC" id="2.8.3.5" evidence="3"/>
<evidence type="ECO:0000256" key="2">
    <source>
        <dbReference type="ARBA" id="ARBA00022679"/>
    </source>
</evidence>
<dbReference type="NCBIfam" id="TIGR02429">
    <property type="entry name" value="pcaI_scoA_fam"/>
    <property type="match status" value="1"/>
</dbReference>
<organism evidence="5 6">
    <name type="scientific">Vanrija pseudolonga</name>
    <dbReference type="NCBI Taxonomy" id="143232"/>
    <lineage>
        <taxon>Eukaryota</taxon>
        <taxon>Fungi</taxon>
        <taxon>Dikarya</taxon>
        <taxon>Basidiomycota</taxon>
        <taxon>Agaricomycotina</taxon>
        <taxon>Tremellomycetes</taxon>
        <taxon>Trichosporonales</taxon>
        <taxon>Trichosporonaceae</taxon>
        <taxon>Vanrija</taxon>
    </lineage>
</organism>
<dbReference type="PANTHER" id="PTHR13707">
    <property type="entry name" value="KETOACID-COENZYME A TRANSFERASE"/>
    <property type="match status" value="1"/>
</dbReference>
<dbReference type="InterPro" id="IPR004165">
    <property type="entry name" value="CoA_trans_fam_I"/>
</dbReference>
<reference evidence="5" key="1">
    <citation type="submission" date="2023-10" db="EMBL/GenBank/DDBJ databases">
        <authorList>
            <person name="Noh H."/>
        </authorList>
    </citation>
    <scope>NUCLEOTIDE SEQUENCE</scope>
    <source>
        <strain evidence="5">DUCC4014</strain>
    </source>
</reference>
<dbReference type="FunFam" id="3.40.1080.10:FF:000001">
    <property type="entry name" value="Succinyl-coa:3-ketoacid-coenzyme a transferase subunit b"/>
    <property type="match status" value="1"/>
</dbReference>
<comment type="function">
    <text evidence="3">Key enzyme for ketone body catabolism. Transfers the CoA moiety from succinate to acetoacetate. Formation of the enzyme-CoA intermediate proceeds via an unstable anhydride species formed between the carboxylate groups of the enzyme and substrate.</text>
</comment>
<sequence>MTFTVLTRRVRLARRAFSTTAQRAASKIYPSPEAAVAVVKSGDTLLSSGFGLCGLPNTLMGALAARSDVKNLTGVSNNAGAGGRVAGLGMLLESGQLSKFIGSYLGTNKVLEKLYLTGKIDLELTPQGTLAERMRAAGAGIPAFYTPTGAGTPVEFGSVAMRNDAEGKPAVYPKPRETRTFNGRDYVLEESIYGDVAFIRAWKADEAGNVVFRYTANNFSTAMAKSAKVTIVEAEHIVPVGELDPNEIHLPGIYVNRIVQATTPKEIEFETLAPEPGSEAQSTGGKRELIARRAAKELSDGDYVNLGIGIPTLIPNFVPPGIQIWLQSENGILGMGPLPTKEEVDADIINAGKETVTLLPGASTFDSSESFAMIRGGHIDVSVLGAMEVSAAGDLANWIIPGKLVKGMGGAMDLVSSPDSTKIIVLTDHVDKKGKSKIVQECSLPLTGARCVSVIITDLAVFNVDRHAGKLTLVELMPGVTLDEVQAKTDAKFSVADSVVETHV</sequence>
<evidence type="ECO:0000313" key="6">
    <source>
        <dbReference type="Proteomes" id="UP000827549"/>
    </source>
</evidence>
<dbReference type="SMART" id="SM00882">
    <property type="entry name" value="CoA_trans"/>
    <property type="match status" value="2"/>
</dbReference>
<dbReference type="PROSITE" id="PS01274">
    <property type="entry name" value="COA_TRANSF_2"/>
    <property type="match status" value="1"/>
</dbReference>
<feature type="active site" description="5-glutamyl coenzyme A thioester intermediate" evidence="4">
    <location>
        <position position="329"/>
    </location>
</feature>
<dbReference type="InterPro" id="IPR004164">
    <property type="entry name" value="CoA_transf_AS"/>
</dbReference>
<dbReference type="Pfam" id="PF01144">
    <property type="entry name" value="CoA_trans"/>
    <property type="match status" value="2"/>
</dbReference>